<comment type="subunit">
    <text evidence="16">In plastids the minimal PEP RNA polymerase catalytic core is composed of four subunits: alpha, beta, beta', and beta''. When a (nuclear-encoded) sigma factor is associated with the core the holoenzyme is formed, which can initiate transcription.</text>
</comment>
<evidence type="ECO:0000259" key="25">
    <source>
        <dbReference type="Pfam" id="PF04566"/>
    </source>
</evidence>
<comment type="function">
    <text evidence="1 18">DNA-dependent RNA polymerase catalyzes the transcription of DNA into RNA using the four ribonucleoside triphosphates as substrates.</text>
</comment>
<dbReference type="GeneID" id="15802799"/>
<dbReference type="InterPro" id="IPR037034">
    <property type="entry name" value="RNA_pol_Rpb2_2_sf"/>
</dbReference>
<dbReference type="FunFam" id="2.40.270.10:FF:000011">
    <property type="entry name" value="DNA-directed RNA polymerase subunit beta"/>
    <property type="match status" value="1"/>
</dbReference>
<dbReference type="Proteomes" id="UP000031512">
    <property type="component" value="Unassembled WGS sequence"/>
</dbReference>
<evidence type="ECO:0000259" key="21">
    <source>
        <dbReference type="Pfam" id="PF04560"/>
    </source>
</evidence>
<comment type="subcellular location">
    <subcellularLocation>
        <location evidence="2">Nucleus</location>
    </subcellularLocation>
    <subcellularLocation>
        <location evidence="3">Plastid</location>
        <location evidence="3">Apicoplast</location>
    </subcellularLocation>
</comment>
<evidence type="ECO:0000256" key="8">
    <source>
        <dbReference type="ARBA" id="ARBA00022640"/>
    </source>
</evidence>
<dbReference type="GO" id="GO:0003899">
    <property type="term" value="F:DNA-directed RNA polymerase activity"/>
    <property type="evidence" value="ECO:0007669"/>
    <property type="project" value="UniProtKB-EC"/>
</dbReference>
<comment type="similarity">
    <text evidence="4 17">Belongs to the RNA polymerase beta chain family.</text>
</comment>
<keyword evidence="13" id="KW-0933">Apicoplast</keyword>
<evidence type="ECO:0000256" key="16">
    <source>
        <dbReference type="ARBA" id="ARBA00026088"/>
    </source>
</evidence>
<comment type="caution">
    <text evidence="27">The sequence shown here is derived from an EMBL/GenBank/DDBJ whole genome shotgun (WGS) entry which is preliminary data.</text>
</comment>
<name>L1LCN0_THEEQ</name>
<dbReference type="RefSeq" id="XP_004832644.1">
    <property type="nucleotide sequence ID" value="XM_004832587.1"/>
</dbReference>
<keyword evidence="28" id="KW-1185">Reference proteome</keyword>
<evidence type="ECO:0000256" key="1">
    <source>
        <dbReference type="ARBA" id="ARBA00004026"/>
    </source>
</evidence>
<dbReference type="Gene3D" id="3.90.1110.10">
    <property type="entry name" value="RNA polymerase Rpb2, domain 2"/>
    <property type="match status" value="1"/>
</dbReference>
<keyword evidence="11" id="KW-0479">Metal-binding</keyword>
<evidence type="ECO:0000256" key="10">
    <source>
        <dbReference type="ARBA" id="ARBA00022695"/>
    </source>
</evidence>
<dbReference type="PANTHER" id="PTHR20856">
    <property type="entry name" value="DNA-DIRECTED RNA POLYMERASE I SUBUNIT 2"/>
    <property type="match status" value="1"/>
</dbReference>
<keyword evidence="8" id="KW-0934">Plastid</keyword>
<evidence type="ECO:0000256" key="7">
    <source>
        <dbReference type="ARBA" id="ARBA00022478"/>
    </source>
</evidence>
<comment type="catalytic activity">
    <reaction evidence="18">
        <text>RNA(n) + a ribonucleoside 5'-triphosphate = RNA(n+1) + diphosphate</text>
        <dbReference type="Rhea" id="RHEA:21248"/>
        <dbReference type="Rhea" id="RHEA-COMP:14527"/>
        <dbReference type="Rhea" id="RHEA-COMP:17342"/>
        <dbReference type="ChEBI" id="CHEBI:33019"/>
        <dbReference type="ChEBI" id="CHEBI:61557"/>
        <dbReference type="ChEBI" id="CHEBI:140395"/>
        <dbReference type="EC" id="2.7.7.6"/>
    </reaction>
</comment>
<dbReference type="STRING" id="1537102.L1LCN0"/>
<dbReference type="Pfam" id="PF04563">
    <property type="entry name" value="RNA_pol_Rpb2_1"/>
    <property type="match status" value="2"/>
</dbReference>
<evidence type="ECO:0000313" key="28">
    <source>
        <dbReference type="Proteomes" id="UP000031512"/>
    </source>
</evidence>
<dbReference type="Pfam" id="PF00562">
    <property type="entry name" value="RNA_pol_Rpb2_6"/>
    <property type="match status" value="1"/>
</dbReference>
<evidence type="ECO:0000256" key="19">
    <source>
        <dbReference type="SAM" id="MobiDB-lite"/>
    </source>
</evidence>
<organism evidence="27 28">
    <name type="scientific">Theileria equi strain WA</name>
    <dbReference type="NCBI Taxonomy" id="1537102"/>
    <lineage>
        <taxon>Eukaryota</taxon>
        <taxon>Sar</taxon>
        <taxon>Alveolata</taxon>
        <taxon>Apicomplexa</taxon>
        <taxon>Aconoidasida</taxon>
        <taxon>Piroplasmida</taxon>
        <taxon>Theileriidae</taxon>
        <taxon>Theileria</taxon>
    </lineage>
</organism>
<dbReference type="InterPro" id="IPR015712">
    <property type="entry name" value="DNA-dir_RNA_pol_su2"/>
</dbReference>
<dbReference type="InterPro" id="IPR007641">
    <property type="entry name" value="RNA_pol_Rpb2_7"/>
</dbReference>
<keyword evidence="12" id="KW-0862">Zinc</keyword>
<feature type="domain" description="RNA polymerase Rpb2" evidence="26">
    <location>
        <begin position="793"/>
        <end position="823"/>
    </location>
</feature>
<sequence>MVPKPHVKFKDPPSDSINSDGPAEGVYADSKMDRNDNDVGGNPESYNHKSPENAHNSSHMGNYLRPSYIRNHGMKVNELAEPVKEIKDKWKILPCYFGMRGIARQHINSYDDFVLREIKEIMNAPSNKIIRTDVDPQFMLEFVDIRIGKPCIEENMVAVMLTPQMCRIRDLTYSAPIYVDVDYVRGPEFVRKENLEIGRLPVMLRSCVCALSKNVQKNSSDNDYSEYKKDSSHNKYIDEVYGDTYNKDFDFMSDDYKESFYEFSRLNECPYDPGGYFIIKGVEKVILMQEQLSKSRIIVEMDQKKNICASITSATAESKSRTSVVYKNGQLYVRLNSFTDDVPLCIVLKAMGVETDQEIAQLIGSTKLKGKTDMDNLAYSNDSTDDIDLSGTTNYKSSAMGSTHGNSGSDYSLSLHDLYNEGIHSRLDALLYIGRKIRPRPIAKGFFSSNKDSTPKTRQSILEDTHDLFSRVLLSHVPMRDCRDFSGKIKTLCLMARRVLNVVSGNEPLDDKDHYGNKRLELAGQLISILFEDLYKKFIAQFKKQIDQTLDRFMDSKSSGTRDTNLQYPDIIRNLPTDILTRGMQTAISTGNWNIKRFKMERSGVSHVLSRLSYISCIGMMAKSNSQVEKGRKVSGPRALQPSQFGLICPCDTPEGESCGLVKNLSLMSHVTSDGDVDLLISLLYWLGVESFNSLTASDGFDDPSNSTVLLNGILLGVHQNSKELIRNIISLRRRGIINPFVSVYENYHHRQVHVSSDGGRLCRPLIVVENGFPLLTDSHINDLVSKKISLDYLFQNGILEWIDVNEENNLLIVMRESDITIETTHLEISPMSILGVVAGLIPFPNHNQSPRNTYQCAMGKQSIGTIGYNQLNRCDTIIYLLAYTQKPLVTTKAIQLVNFDKLPAGQNAIVAVMSYQGYEIEDAIVINRASCDRGFGRCFSLRRITQEIEKSTDSDLDLSMTYRNVSRCITPFGSKVRSMDGNMRPNTNVDYVINVGERVTNQQVILDKSLFSTVNSQLSLENLTITRKISTNQLVDPLTVLMDTSSEQSDPNKKNVSFKEGSVSVSSTGRVPLANFGAGSKMKAVKYPFNRPAYIDRIICSETLGGTRLYKIMLRQMRSPEVGDKFSSRHGQKGVVGLIESQENLPFSEFGWVPDLVMNPHGFPSRMTVGKMLELVASKAAVLDGLFKDGTPFQENTLPEIERILESKGFHKAGKEILYSGITGEPLETYIFTGPIYYQRLKHMVQDKIHARSRGPRHNINRQPTEGRSRDGGLRLGEMERDCLIAYGASGLIVERLMLSSDVFTLDVCRRCGFIGYDGWCTYCKQHGLTVQVAIPYACKLLFQELQAMNIKPSIILREGRN</sequence>
<evidence type="ECO:0000256" key="17">
    <source>
        <dbReference type="RuleBase" id="RU000434"/>
    </source>
</evidence>
<dbReference type="InterPro" id="IPR007120">
    <property type="entry name" value="DNA-dir_RNAP_su2_dom"/>
</dbReference>
<dbReference type="InterPro" id="IPR007121">
    <property type="entry name" value="RNA_pol_bsu_CS"/>
</dbReference>
<feature type="domain" description="RNA polymerase beta subunit protrusion" evidence="23">
    <location>
        <begin position="259"/>
        <end position="558"/>
    </location>
</feature>
<dbReference type="FunFam" id="2.40.270.10:FF:000006">
    <property type="entry name" value="DNA-directed RNA polymerase subunit beta"/>
    <property type="match status" value="1"/>
</dbReference>
<keyword evidence="15" id="KW-0539">Nucleus</keyword>
<dbReference type="GO" id="GO:0003677">
    <property type="term" value="F:DNA binding"/>
    <property type="evidence" value="ECO:0007669"/>
    <property type="project" value="InterPro"/>
</dbReference>
<dbReference type="KEGG" id="beq:BEWA_052470"/>
<dbReference type="Gene3D" id="2.40.270.10">
    <property type="entry name" value="DNA-directed RNA polymerase, subunit 2, domain 6"/>
    <property type="match status" value="1"/>
</dbReference>
<feature type="domain" description="DNA-directed RNA polymerase subunit 2 hybrid-binding" evidence="20">
    <location>
        <begin position="838"/>
        <end position="1271"/>
    </location>
</feature>
<dbReference type="GO" id="GO:0032549">
    <property type="term" value="F:ribonucleoside binding"/>
    <property type="evidence" value="ECO:0007669"/>
    <property type="project" value="InterPro"/>
</dbReference>
<feature type="domain" description="RNA polymerase Rpb2" evidence="22">
    <location>
        <begin position="295"/>
        <end position="521"/>
    </location>
</feature>
<feature type="domain" description="RNA polymerase Rpb2" evidence="21">
    <location>
        <begin position="1273"/>
        <end position="1357"/>
    </location>
</feature>
<dbReference type="GO" id="GO:0020011">
    <property type="term" value="C:apicoplast"/>
    <property type="evidence" value="ECO:0007669"/>
    <property type="project" value="UniProtKB-SubCell"/>
</dbReference>
<dbReference type="InterPro" id="IPR014724">
    <property type="entry name" value="RNA_pol_RPB2_OB-fold"/>
</dbReference>
<feature type="region of interest" description="Disordered" evidence="19">
    <location>
        <begin position="1"/>
        <end position="62"/>
    </location>
</feature>
<evidence type="ECO:0000256" key="5">
    <source>
        <dbReference type="ARBA" id="ARBA00012418"/>
    </source>
</evidence>
<dbReference type="InterPro" id="IPR007646">
    <property type="entry name" value="RNA_pol_Rpb2_4"/>
</dbReference>
<dbReference type="Pfam" id="PF04566">
    <property type="entry name" value="RNA_pol_Rpb2_4"/>
    <property type="match status" value="1"/>
</dbReference>
<dbReference type="EMBL" id="ACOU01000003">
    <property type="protein sequence ID" value="EKX73192.1"/>
    <property type="molecule type" value="Genomic_DNA"/>
</dbReference>
<dbReference type="Pfam" id="PF04565">
    <property type="entry name" value="RNA_pol_Rpb2_3"/>
    <property type="match status" value="1"/>
</dbReference>
<dbReference type="GO" id="GO:0046872">
    <property type="term" value="F:metal ion binding"/>
    <property type="evidence" value="ECO:0007669"/>
    <property type="project" value="UniProtKB-KW"/>
</dbReference>
<dbReference type="SUPFAM" id="SSF64484">
    <property type="entry name" value="beta and beta-prime subunits of DNA dependent RNA-polymerase"/>
    <property type="match status" value="1"/>
</dbReference>
<evidence type="ECO:0000259" key="24">
    <source>
        <dbReference type="Pfam" id="PF04565"/>
    </source>
</evidence>
<dbReference type="GO" id="GO:0005634">
    <property type="term" value="C:nucleus"/>
    <property type="evidence" value="ECO:0007669"/>
    <property type="project" value="UniProtKB-SubCell"/>
</dbReference>
<accession>L1LCN0</accession>
<feature type="domain" description="RNA polymerase Rpb2" evidence="25">
    <location>
        <begin position="709"/>
        <end position="770"/>
    </location>
</feature>
<dbReference type="InterPro" id="IPR007644">
    <property type="entry name" value="RNA_pol_bsu_protrusion"/>
</dbReference>
<dbReference type="EC" id="2.7.7.6" evidence="5 18"/>
<dbReference type="OrthoDB" id="10248617at2759"/>
<dbReference type="eggNOG" id="KOG0215">
    <property type="taxonomic scope" value="Eukaryota"/>
</dbReference>
<dbReference type="Pfam" id="PF04567">
    <property type="entry name" value="RNA_pol_Rpb2_5"/>
    <property type="match status" value="1"/>
</dbReference>
<dbReference type="VEuPathDB" id="PiroplasmaDB:BEWA_052470"/>
<dbReference type="GO" id="GO:0006351">
    <property type="term" value="P:DNA-templated transcription"/>
    <property type="evidence" value="ECO:0007669"/>
    <property type="project" value="InterPro"/>
</dbReference>
<reference evidence="27 28" key="1">
    <citation type="journal article" date="2012" name="BMC Genomics">
        <title>Comparative genomic analysis and phylogenetic position of Theileria equi.</title>
        <authorList>
            <person name="Kappmeyer L.S."/>
            <person name="Thiagarajan M."/>
            <person name="Herndon D.R."/>
            <person name="Ramsay J.D."/>
            <person name="Caler E."/>
            <person name="Djikeng A."/>
            <person name="Gillespie J.J."/>
            <person name="Lau A.O."/>
            <person name="Roalson E.H."/>
            <person name="Silva J.C."/>
            <person name="Silva M.G."/>
            <person name="Suarez C.E."/>
            <person name="Ueti M.W."/>
            <person name="Nene V.M."/>
            <person name="Mealey R.H."/>
            <person name="Knowles D.P."/>
            <person name="Brayton K.A."/>
        </authorList>
    </citation>
    <scope>NUCLEOTIDE SEQUENCE [LARGE SCALE GENOMIC DNA]</scope>
    <source>
        <strain evidence="27 28">WA</strain>
    </source>
</reference>
<evidence type="ECO:0000259" key="20">
    <source>
        <dbReference type="Pfam" id="PF00562"/>
    </source>
</evidence>
<feature type="domain" description="RNA polymerase beta subunit protrusion" evidence="23">
    <location>
        <begin position="102"/>
        <end position="217"/>
    </location>
</feature>
<dbReference type="Gene3D" id="3.90.1800.10">
    <property type="entry name" value="RNA polymerase alpha subunit dimerisation domain"/>
    <property type="match status" value="1"/>
</dbReference>
<evidence type="ECO:0000313" key="27">
    <source>
        <dbReference type="EMBL" id="EKX73192.1"/>
    </source>
</evidence>
<dbReference type="PROSITE" id="PS01166">
    <property type="entry name" value="RNA_POL_BETA"/>
    <property type="match status" value="1"/>
</dbReference>
<evidence type="ECO:0000256" key="2">
    <source>
        <dbReference type="ARBA" id="ARBA00004123"/>
    </source>
</evidence>
<dbReference type="InterPro" id="IPR037033">
    <property type="entry name" value="DNA-dir_RNAP_su2_hyb_sf"/>
</dbReference>
<keyword evidence="9 18" id="KW-0808">Transferase</keyword>
<evidence type="ECO:0000256" key="3">
    <source>
        <dbReference type="ARBA" id="ARBA00004467"/>
    </source>
</evidence>
<evidence type="ECO:0000256" key="4">
    <source>
        <dbReference type="ARBA" id="ARBA00006835"/>
    </source>
</evidence>
<evidence type="ECO:0000256" key="15">
    <source>
        <dbReference type="ARBA" id="ARBA00023242"/>
    </source>
</evidence>
<dbReference type="Pfam" id="PF04561">
    <property type="entry name" value="RNA_pol_Rpb2_2"/>
    <property type="match status" value="1"/>
</dbReference>
<feature type="domain" description="RNA polymerase Rpb2" evidence="24">
    <location>
        <begin position="608"/>
        <end position="671"/>
    </location>
</feature>
<evidence type="ECO:0000259" key="26">
    <source>
        <dbReference type="Pfam" id="PF04567"/>
    </source>
</evidence>
<dbReference type="Gene3D" id="3.90.1100.10">
    <property type="match status" value="2"/>
</dbReference>
<dbReference type="CDD" id="cd00653">
    <property type="entry name" value="RNA_pol_B_RPB2"/>
    <property type="match status" value="1"/>
</dbReference>
<dbReference type="InterPro" id="IPR007642">
    <property type="entry name" value="RNA_pol_Rpb2_2"/>
</dbReference>
<evidence type="ECO:0000259" key="23">
    <source>
        <dbReference type="Pfam" id="PF04563"/>
    </source>
</evidence>
<keyword evidence="10 18" id="KW-0548">Nucleotidyltransferase</keyword>
<dbReference type="InterPro" id="IPR007645">
    <property type="entry name" value="RNA_pol_Rpb2_3"/>
</dbReference>
<evidence type="ECO:0000256" key="13">
    <source>
        <dbReference type="ARBA" id="ARBA00022887"/>
    </source>
</evidence>
<dbReference type="InterPro" id="IPR007647">
    <property type="entry name" value="RNA_pol_Rpb2_5"/>
</dbReference>
<protein>
    <recommendedName>
        <fullName evidence="6 18">DNA-directed RNA polymerase subunit beta</fullName>
        <ecNumber evidence="5 18">2.7.7.6</ecNumber>
    </recommendedName>
</protein>
<dbReference type="Gene3D" id="2.40.50.150">
    <property type="match status" value="1"/>
</dbReference>
<proteinExistence type="inferred from homology"/>
<evidence type="ECO:0000256" key="11">
    <source>
        <dbReference type="ARBA" id="ARBA00022723"/>
    </source>
</evidence>
<gene>
    <name evidence="27" type="ORF">BEWA_052470</name>
</gene>
<dbReference type="Pfam" id="PF04560">
    <property type="entry name" value="RNA_pol_Rpb2_7"/>
    <property type="match status" value="1"/>
</dbReference>
<evidence type="ECO:0000256" key="9">
    <source>
        <dbReference type="ARBA" id="ARBA00022679"/>
    </source>
</evidence>
<evidence type="ECO:0000256" key="18">
    <source>
        <dbReference type="RuleBase" id="RU363031"/>
    </source>
</evidence>
<evidence type="ECO:0000256" key="6">
    <source>
        <dbReference type="ARBA" id="ARBA00021955"/>
    </source>
</evidence>
<keyword evidence="14 18" id="KW-0804">Transcription</keyword>
<evidence type="ECO:0000256" key="12">
    <source>
        <dbReference type="ARBA" id="ARBA00022833"/>
    </source>
</evidence>
<keyword evidence="7 18" id="KW-0240">DNA-directed RNA polymerase</keyword>
<evidence type="ECO:0000259" key="22">
    <source>
        <dbReference type="Pfam" id="PF04561"/>
    </source>
</evidence>
<dbReference type="GO" id="GO:0000428">
    <property type="term" value="C:DNA-directed RNA polymerase complex"/>
    <property type="evidence" value="ECO:0007669"/>
    <property type="project" value="UniProtKB-KW"/>
</dbReference>
<evidence type="ECO:0000256" key="14">
    <source>
        <dbReference type="ARBA" id="ARBA00023163"/>
    </source>
</evidence>